<dbReference type="EMBL" id="CP024172">
    <property type="protein sequence ID" value="AZW19164.1"/>
    <property type="molecule type" value="Genomic_DNA"/>
</dbReference>
<dbReference type="Proteomes" id="UP000282741">
    <property type="component" value="Chromosome"/>
</dbReference>
<dbReference type="AlphaFoldDB" id="A0AAN1S016"/>
<accession>A0AAN1S016</accession>
<evidence type="ECO:0000313" key="2">
    <source>
        <dbReference type="Proteomes" id="UP000282741"/>
    </source>
</evidence>
<evidence type="ECO:0000313" key="1">
    <source>
        <dbReference type="EMBL" id="AZW19164.1"/>
    </source>
</evidence>
<dbReference type="RefSeq" id="WP_048940017.1">
    <property type="nucleotide sequence ID" value="NZ_CP012077.1"/>
</dbReference>
<name>A0AAN1S016_9BORD</name>
<gene>
    <name evidence="1" type="ORF">CS347_21585</name>
</gene>
<evidence type="ECO:0008006" key="3">
    <source>
        <dbReference type="Google" id="ProtNLM"/>
    </source>
</evidence>
<reference evidence="2" key="1">
    <citation type="submission" date="2017-10" db="EMBL/GenBank/DDBJ databases">
        <title>Whole genome sequencing of various Bordetella species.</title>
        <authorList>
            <person name="Weigand M.R."/>
            <person name="Loparev V."/>
            <person name="Peng Y."/>
            <person name="Bowden K.E."/>
            <person name="Tondella M.L."/>
            <person name="Williams M.M."/>
        </authorList>
    </citation>
    <scope>NUCLEOTIDE SEQUENCE [LARGE SCALE GENOMIC DNA]</scope>
    <source>
        <strain evidence="2">H720</strain>
    </source>
</reference>
<sequence length="171" mass="18712">MTCRYTNTDWLDVLYNCVRKTPGGVADAARFLTERRGKSIHPESLRAKLKRSEGDAISVEMAGLLSEWMEEKEGGAEYAHDWFLAFAAEQGLAVDSVPPAPVGGWACELTAIQSKVMQIGAIAGSVLGVTAETVADGKIDQSEADRIVEFVRDLRTMCHRLERNVLRAASK</sequence>
<proteinExistence type="predicted"/>
<organism evidence="1 2">
    <name type="scientific">Bordetella hinzii</name>
    <dbReference type="NCBI Taxonomy" id="103855"/>
    <lineage>
        <taxon>Bacteria</taxon>
        <taxon>Pseudomonadati</taxon>
        <taxon>Pseudomonadota</taxon>
        <taxon>Betaproteobacteria</taxon>
        <taxon>Burkholderiales</taxon>
        <taxon>Alcaligenaceae</taxon>
        <taxon>Bordetella</taxon>
    </lineage>
</organism>
<protein>
    <recommendedName>
        <fullName evidence="3">Phage protein</fullName>
    </recommendedName>
</protein>